<dbReference type="AlphaFoldDB" id="A0A8E3SBJ8"/>
<dbReference type="RefSeq" id="WP_261919646.1">
    <property type="nucleotide sequence ID" value="NZ_CP022011.1"/>
</dbReference>
<dbReference type="PANTHER" id="PTHR38605">
    <property type="entry name" value="ATPASE-RELATED"/>
    <property type="match status" value="1"/>
</dbReference>
<gene>
    <name evidence="1" type="ORF">CEP48_02055</name>
</gene>
<name>A0A8E3SBJ8_9PAST</name>
<keyword evidence="2" id="KW-1185">Reference proteome</keyword>
<evidence type="ECO:0000313" key="1">
    <source>
        <dbReference type="EMBL" id="QDJ14270.1"/>
    </source>
</evidence>
<organism evidence="1 2">
    <name type="scientific">Mergibacter septicus</name>
    <dbReference type="NCBI Taxonomy" id="221402"/>
    <lineage>
        <taxon>Bacteria</taxon>
        <taxon>Pseudomonadati</taxon>
        <taxon>Pseudomonadota</taxon>
        <taxon>Gammaproteobacteria</taxon>
        <taxon>Pasteurellales</taxon>
        <taxon>Pasteurellaceae</taxon>
        <taxon>Mergibacter</taxon>
    </lineage>
</organism>
<sequence>MFNQLQQGVENLIDRGLDRRLRVAVTGLSRSGKTAFITSVINQLLAINTQGGQHLPLFEPARTRRIVGVQRVAQTDLMLPRFDYQANLQDLYQTPPQWCQSTTGIGQIRLALRYQHQHSFLRHLKLHSTLYVEFFDYPGEWLLDLPLLNWNFQQWSQQYQQQQQFSSARQISEFNCWQQKVAKLDLFSTADENVLAQLAKEYTQILHQYKTLGLQLIQPGRFVLPGELENAPVLQFFPLLALSPQQWQQLNKTASANSYFMVLKKRYNHYCETVVKPFYQNYFIHFDRQIILADCLTPLNHSRVAFEELRLGLQQLFHSFKYGKRSLFNRLFAPKIDKLLFAATKADHITTDQIPNLISLLRQLIQQDGEHLTFQHIQLDYTALASIRATQQVIVQAKNDTTQYKALQGRRLSDQQQITVFPGTVPANLPPATFWQKNRFAFDPFQPPILDEGKVLPHLRLDAVLQFLLADKLE</sequence>
<proteinExistence type="predicted"/>
<dbReference type="Proteomes" id="UP000955338">
    <property type="component" value="Chromosome"/>
</dbReference>
<protein>
    <submittedName>
        <fullName evidence="1">Uncharacterized protein</fullName>
    </submittedName>
</protein>
<accession>A0A8E3SBJ8</accession>
<evidence type="ECO:0000313" key="2">
    <source>
        <dbReference type="Proteomes" id="UP000955338"/>
    </source>
</evidence>
<dbReference type="PANTHER" id="PTHR38605:SF1">
    <property type="entry name" value="ATPASE"/>
    <property type="match status" value="1"/>
</dbReference>
<dbReference type="EMBL" id="CP022011">
    <property type="protein sequence ID" value="QDJ14270.1"/>
    <property type="molecule type" value="Genomic_DNA"/>
</dbReference>
<dbReference type="InterPro" id="IPR007413">
    <property type="entry name" value="YcjX-like"/>
</dbReference>
<dbReference type="PIRSF" id="PIRSF019381">
    <property type="entry name" value="YcjX"/>
    <property type="match status" value="1"/>
</dbReference>
<dbReference type="Pfam" id="PF04317">
    <property type="entry name" value="DUF463"/>
    <property type="match status" value="1"/>
</dbReference>
<reference evidence="1" key="1">
    <citation type="submission" date="2017-06" db="EMBL/GenBank/DDBJ databases">
        <title>Genome sequencing of pathogenic and non-pathogenic strains within Bisgaard taxon 40.</title>
        <authorList>
            <person name="Ladner J.T."/>
            <person name="Lovett S.P."/>
            <person name="Koroleva G."/>
            <person name="Lorch J.M."/>
        </authorList>
    </citation>
    <scope>NUCLEOTIDE SEQUENCE</scope>
    <source>
        <strain evidence="1">27576-1-I1</strain>
    </source>
</reference>